<dbReference type="Pfam" id="PF00392">
    <property type="entry name" value="GntR"/>
    <property type="match status" value="1"/>
</dbReference>
<reference evidence="5 6" key="1">
    <citation type="submission" date="2016-10" db="EMBL/GenBank/DDBJ databases">
        <authorList>
            <person name="de Groot N.N."/>
        </authorList>
    </citation>
    <scope>NUCLEOTIDE SEQUENCE [LARGE SCALE GENOMIC DNA]</scope>
    <source>
        <strain evidence="5 6">B25</strain>
    </source>
</reference>
<dbReference type="GO" id="GO:0003700">
    <property type="term" value="F:DNA-binding transcription factor activity"/>
    <property type="evidence" value="ECO:0007669"/>
    <property type="project" value="InterPro"/>
</dbReference>
<dbReference type="EMBL" id="FOFU01000001">
    <property type="protein sequence ID" value="SEP66459.1"/>
    <property type="molecule type" value="Genomic_DNA"/>
</dbReference>
<protein>
    <submittedName>
        <fullName evidence="5">DNA-binding transcriptional regulator, GntR family</fullName>
    </submittedName>
</protein>
<keyword evidence="3" id="KW-0804">Transcription</keyword>
<dbReference type="InterPro" id="IPR036388">
    <property type="entry name" value="WH-like_DNA-bd_sf"/>
</dbReference>
<evidence type="ECO:0000313" key="5">
    <source>
        <dbReference type="EMBL" id="SEP66459.1"/>
    </source>
</evidence>
<dbReference type="InterPro" id="IPR036390">
    <property type="entry name" value="WH_DNA-bd_sf"/>
</dbReference>
<organism evidence="5 6">
    <name type="scientific">Treponema bryantii</name>
    <dbReference type="NCBI Taxonomy" id="163"/>
    <lineage>
        <taxon>Bacteria</taxon>
        <taxon>Pseudomonadati</taxon>
        <taxon>Spirochaetota</taxon>
        <taxon>Spirochaetia</taxon>
        <taxon>Spirochaetales</taxon>
        <taxon>Treponemataceae</taxon>
        <taxon>Treponema</taxon>
    </lineage>
</organism>
<gene>
    <name evidence="5" type="ORF">SAMN04487977_10152</name>
</gene>
<feature type="domain" description="HTH gntR-type" evidence="4">
    <location>
        <begin position="10"/>
        <end position="77"/>
    </location>
</feature>
<proteinExistence type="predicted"/>
<dbReference type="SMART" id="SM00895">
    <property type="entry name" value="FCD"/>
    <property type="match status" value="1"/>
</dbReference>
<dbReference type="Gene3D" id="1.10.10.10">
    <property type="entry name" value="Winged helix-like DNA-binding domain superfamily/Winged helix DNA-binding domain"/>
    <property type="match status" value="1"/>
</dbReference>
<dbReference type="GO" id="GO:0003677">
    <property type="term" value="F:DNA binding"/>
    <property type="evidence" value="ECO:0007669"/>
    <property type="project" value="UniProtKB-KW"/>
</dbReference>
<dbReference type="Pfam" id="PF07729">
    <property type="entry name" value="FCD"/>
    <property type="match status" value="1"/>
</dbReference>
<evidence type="ECO:0000256" key="2">
    <source>
        <dbReference type="ARBA" id="ARBA00023125"/>
    </source>
</evidence>
<dbReference type="STRING" id="163.SAMN04487775_108139"/>
<sequence length="224" mass="26415">MKNTEKHEKETNREYALRVIKDNIVNLELAPGSMISEQDIANELNLSRTPVHEAMQELSSTKIIEILPQRGSHVSLIDMAHVDEAVFARTTIESEITMMACQQASEKDIQEMEENVTLQRFYYEKHNLDKIMELDNAFHEIMYKITNKMQCHYMVRLMSIHLDRIRELTIQAFNPERIIKEHEELLETFKKKDPAAAKEVLNKHLSRKHFQEDELRKAFPQYFA</sequence>
<dbReference type="AlphaFoldDB" id="A0A1H8ZPL7"/>
<dbReference type="Proteomes" id="UP000182360">
    <property type="component" value="Unassembled WGS sequence"/>
</dbReference>
<dbReference type="Gene3D" id="1.20.120.530">
    <property type="entry name" value="GntR ligand-binding domain-like"/>
    <property type="match status" value="1"/>
</dbReference>
<evidence type="ECO:0000313" key="6">
    <source>
        <dbReference type="Proteomes" id="UP000182360"/>
    </source>
</evidence>
<dbReference type="RefSeq" id="WP_074639841.1">
    <property type="nucleotide sequence ID" value="NZ_AP025286.1"/>
</dbReference>
<evidence type="ECO:0000256" key="3">
    <source>
        <dbReference type="ARBA" id="ARBA00023163"/>
    </source>
</evidence>
<dbReference type="PANTHER" id="PTHR43537">
    <property type="entry name" value="TRANSCRIPTIONAL REGULATOR, GNTR FAMILY"/>
    <property type="match status" value="1"/>
</dbReference>
<evidence type="ECO:0000259" key="4">
    <source>
        <dbReference type="PROSITE" id="PS50949"/>
    </source>
</evidence>
<keyword evidence="1" id="KW-0805">Transcription regulation</keyword>
<dbReference type="InterPro" id="IPR011711">
    <property type="entry name" value="GntR_C"/>
</dbReference>
<dbReference type="PANTHER" id="PTHR43537:SF5">
    <property type="entry name" value="UXU OPERON TRANSCRIPTIONAL REGULATOR"/>
    <property type="match status" value="1"/>
</dbReference>
<dbReference type="InterPro" id="IPR000524">
    <property type="entry name" value="Tscrpt_reg_HTH_GntR"/>
</dbReference>
<dbReference type="PROSITE" id="PS50949">
    <property type="entry name" value="HTH_GNTR"/>
    <property type="match status" value="1"/>
</dbReference>
<accession>A0A1H8ZPL7</accession>
<evidence type="ECO:0000256" key="1">
    <source>
        <dbReference type="ARBA" id="ARBA00023015"/>
    </source>
</evidence>
<dbReference type="SUPFAM" id="SSF48008">
    <property type="entry name" value="GntR ligand-binding domain-like"/>
    <property type="match status" value="1"/>
</dbReference>
<keyword evidence="2 5" id="KW-0238">DNA-binding</keyword>
<dbReference type="SUPFAM" id="SSF46785">
    <property type="entry name" value="Winged helix' DNA-binding domain"/>
    <property type="match status" value="1"/>
</dbReference>
<dbReference type="InterPro" id="IPR008920">
    <property type="entry name" value="TF_FadR/GntR_C"/>
</dbReference>
<name>A0A1H8ZPL7_9SPIR</name>
<dbReference type="OrthoDB" id="9799482at2"/>
<dbReference type="SMART" id="SM00345">
    <property type="entry name" value="HTH_GNTR"/>
    <property type="match status" value="1"/>
</dbReference>
<keyword evidence="6" id="KW-1185">Reference proteome</keyword>